<evidence type="ECO:0000256" key="3">
    <source>
        <dbReference type="ARBA" id="ARBA00007422"/>
    </source>
</evidence>
<dbReference type="RefSeq" id="WP_218285895.1">
    <property type="nucleotide sequence ID" value="NZ_CP076448.1"/>
</dbReference>
<feature type="binding site" evidence="8">
    <location>
        <begin position="229"/>
        <end position="230"/>
    </location>
    <ligand>
        <name>substrate</name>
    </ligand>
</feature>
<dbReference type="PANTHER" id="PTHR21139:SF42">
    <property type="entry name" value="TRIOSEPHOSPHATE ISOMERASE"/>
    <property type="match status" value="1"/>
</dbReference>
<dbReference type="GO" id="GO:0046166">
    <property type="term" value="P:glyceraldehyde-3-phosphate biosynthetic process"/>
    <property type="evidence" value="ECO:0007669"/>
    <property type="project" value="TreeGrafter"/>
</dbReference>
<dbReference type="HAMAP" id="MF_00147_B">
    <property type="entry name" value="TIM_B"/>
    <property type="match status" value="1"/>
</dbReference>
<comment type="pathway">
    <text evidence="2">Carbohydrate metabolism; erythritol degradation.</text>
</comment>
<feature type="active site" description="Electrophile" evidence="8">
    <location>
        <position position="96"/>
    </location>
</feature>
<dbReference type="PROSITE" id="PS51440">
    <property type="entry name" value="TIM_2"/>
    <property type="match status" value="1"/>
</dbReference>
<evidence type="ECO:0000256" key="6">
    <source>
        <dbReference type="ARBA" id="ARBA00023152"/>
    </source>
</evidence>
<dbReference type="GO" id="GO:0019563">
    <property type="term" value="P:glycerol catabolic process"/>
    <property type="evidence" value="ECO:0007669"/>
    <property type="project" value="TreeGrafter"/>
</dbReference>
<dbReference type="KEGG" id="elio:KO353_00750"/>
<feature type="active site" description="Proton acceptor" evidence="8">
    <location>
        <position position="166"/>
    </location>
</feature>
<reference evidence="10" key="1">
    <citation type="submission" date="2021-06" db="EMBL/GenBank/DDBJ databases">
        <title>Elioraea tepida, sp. nov., a moderately thermophilic aerobic anoxygenic phototrophic bacterium isolated from an alkaline siliceous hot spring mat community in Yellowstone National Park, WY, USA.</title>
        <authorList>
            <person name="Saini M.K."/>
            <person name="Yoshida S."/>
            <person name="Sebastian A."/>
            <person name="Hirose S."/>
            <person name="Hara E."/>
            <person name="Tamaki H."/>
            <person name="Soulier N.T."/>
            <person name="Albert I."/>
            <person name="Hanada S."/>
            <person name="Bryant D.A."/>
            <person name="Tank M."/>
        </authorList>
    </citation>
    <scope>NUCLEOTIDE SEQUENCE</scope>
    <source>
        <strain evidence="10">MS-P2</strain>
    </source>
</reference>
<feature type="binding site" evidence="8">
    <location>
        <begin position="9"/>
        <end position="11"/>
    </location>
    <ligand>
        <name>substrate</name>
    </ligand>
</feature>
<feature type="binding site" evidence="8">
    <location>
        <position position="208"/>
    </location>
    <ligand>
        <name>substrate</name>
    </ligand>
</feature>
<dbReference type="CDD" id="cd00311">
    <property type="entry name" value="TIM"/>
    <property type="match status" value="1"/>
</dbReference>
<evidence type="ECO:0000256" key="2">
    <source>
        <dbReference type="ARBA" id="ARBA00004939"/>
    </source>
</evidence>
<dbReference type="GO" id="GO:0004807">
    <property type="term" value="F:triose-phosphate isomerase activity"/>
    <property type="evidence" value="ECO:0007669"/>
    <property type="project" value="UniProtKB-UniRule"/>
</dbReference>
<dbReference type="FunFam" id="3.20.20.70:FF:000016">
    <property type="entry name" value="Triosephosphate isomerase"/>
    <property type="match status" value="1"/>
</dbReference>
<comment type="pathway">
    <text evidence="8 9">Carbohydrate biosynthesis; gluconeogenesis.</text>
</comment>
<accession>A0A975U318</accession>
<comment type="catalytic activity">
    <reaction evidence="8 9">
        <text>D-glyceraldehyde 3-phosphate = dihydroxyacetone phosphate</text>
        <dbReference type="Rhea" id="RHEA:18585"/>
        <dbReference type="ChEBI" id="CHEBI:57642"/>
        <dbReference type="ChEBI" id="CHEBI:59776"/>
        <dbReference type="EC" id="5.3.1.1"/>
    </reaction>
</comment>
<proteinExistence type="inferred from homology"/>
<dbReference type="Pfam" id="PF00121">
    <property type="entry name" value="TIM"/>
    <property type="match status" value="1"/>
</dbReference>
<dbReference type="PROSITE" id="PS00171">
    <property type="entry name" value="TIM_1"/>
    <property type="match status" value="1"/>
</dbReference>
<dbReference type="EC" id="5.3.1.1" evidence="8 9"/>
<keyword evidence="6 8" id="KW-0324">Glycolysis</keyword>
<dbReference type="PANTHER" id="PTHR21139">
    <property type="entry name" value="TRIOSEPHOSPHATE ISOMERASE"/>
    <property type="match status" value="1"/>
</dbReference>
<comment type="subcellular location">
    <subcellularLocation>
        <location evidence="8 9">Cytoplasm</location>
    </subcellularLocation>
</comment>
<feature type="binding site" evidence="8">
    <location>
        <position position="172"/>
    </location>
    <ligand>
        <name>substrate</name>
    </ligand>
</feature>
<dbReference type="AlphaFoldDB" id="A0A975U318"/>
<comment type="subunit">
    <text evidence="8 9">Homodimer.</text>
</comment>
<comment type="pathway">
    <text evidence="1 8 9">Carbohydrate degradation; glycolysis; D-glyceraldehyde 3-phosphate from glycerone phosphate: step 1/1.</text>
</comment>
<keyword evidence="11" id="KW-1185">Reference proteome</keyword>
<evidence type="ECO:0000256" key="8">
    <source>
        <dbReference type="HAMAP-Rule" id="MF_00147"/>
    </source>
</evidence>
<dbReference type="EMBL" id="CP076448">
    <property type="protein sequence ID" value="QXM24838.1"/>
    <property type="molecule type" value="Genomic_DNA"/>
</dbReference>
<dbReference type="GO" id="GO:0006094">
    <property type="term" value="P:gluconeogenesis"/>
    <property type="evidence" value="ECO:0007669"/>
    <property type="project" value="UniProtKB-UniRule"/>
</dbReference>
<protein>
    <recommendedName>
        <fullName evidence="8 9">Triosephosphate isomerase</fullName>
        <shortName evidence="8">TIM</shortName>
        <shortName evidence="8">TPI</shortName>
        <ecNumber evidence="8 9">5.3.1.1</ecNumber>
    </recommendedName>
    <alternativeName>
        <fullName evidence="8">Triose-phosphate isomerase</fullName>
    </alternativeName>
</protein>
<keyword evidence="4 8" id="KW-0312">Gluconeogenesis</keyword>
<comment type="similarity">
    <text evidence="3 8 9">Belongs to the triosephosphate isomerase family.</text>
</comment>
<comment type="function">
    <text evidence="8">Involved in the gluconeogenesis. Catalyzes stereospecifically the conversion of dihydroxyacetone phosphate (DHAP) to D-glyceraldehyde-3-phosphate (G3P).</text>
</comment>
<dbReference type="Proteomes" id="UP000694001">
    <property type="component" value="Chromosome"/>
</dbReference>
<evidence type="ECO:0000313" key="11">
    <source>
        <dbReference type="Proteomes" id="UP000694001"/>
    </source>
</evidence>
<evidence type="ECO:0000256" key="1">
    <source>
        <dbReference type="ARBA" id="ARBA00004680"/>
    </source>
</evidence>
<evidence type="ECO:0000256" key="4">
    <source>
        <dbReference type="ARBA" id="ARBA00022432"/>
    </source>
</evidence>
<keyword evidence="5 8" id="KW-0963">Cytoplasm</keyword>
<dbReference type="InterPro" id="IPR020861">
    <property type="entry name" value="Triosephosphate_isomerase_AS"/>
</dbReference>
<keyword evidence="7 8" id="KW-0413">Isomerase</keyword>
<dbReference type="InterPro" id="IPR022896">
    <property type="entry name" value="TrioseP_Isoase_bac/euk"/>
</dbReference>
<evidence type="ECO:0000313" key="10">
    <source>
        <dbReference type="EMBL" id="QXM24838.1"/>
    </source>
</evidence>
<sequence length="246" mass="25345">MAGALIVGNWKMNGLSETARALARAVRDGAGTVADRACLVLCPPATVLALVAAELNGSSVRAGGQDCHHKAEGPHTGDISAAMLKDAGASFVILGHSERRADHGETDAIVAAKARMALRFQLRPIVCVGETLAERDRGAAEAVVETQLLGSLPEGFAEAQGIVAYEPVWAIGTGRTPTRDEIGAMHRHIRRLLAEREMAAVPILYGGSVKPANAAEILAVPDVGGVLVGGASLIARDFLAIAAAAP</sequence>
<dbReference type="NCBIfam" id="TIGR00419">
    <property type="entry name" value="tim"/>
    <property type="match status" value="1"/>
</dbReference>
<dbReference type="GO" id="GO:0006096">
    <property type="term" value="P:glycolytic process"/>
    <property type="evidence" value="ECO:0007669"/>
    <property type="project" value="UniProtKB-UniRule"/>
</dbReference>
<evidence type="ECO:0000256" key="7">
    <source>
        <dbReference type="ARBA" id="ARBA00023235"/>
    </source>
</evidence>
<gene>
    <name evidence="8 10" type="primary">tpiA</name>
    <name evidence="10" type="ORF">KO353_00750</name>
</gene>
<organism evidence="10 11">
    <name type="scientific">Elioraea tepida</name>
    <dbReference type="NCBI Taxonomy" id="2843330"/>
    <lineage>
        <taxon>Bacteria</taxon>
        <taxon>Pseudomonadati</taxon>
        <taxon>Pseudomonadota</taxon>
        <taxon>Alphaproteobacteria</taxon>
        <taxon>Acetobacterales</taxon>
        <taxon>Elioraeaceae</taxon>
        <taxon>Elioraea</taxon>
    </lineage>
</organism>
<evidence type="ECO:0000256" key="5">
    <source>
        <dbReference type="ARBA" id="ARBA00022490"/>
    </source>
</evidence>
<dbReference type="InterPro" id="IPR000652">
    <property type="entry name" value="Triosephosphate_isomerase"/>
</dbReference>
<dbReference type="GO" id="GO:0005829">
    <property type="term" value="C:cytosol"/>
    <property type="evidence" value="ECO:0007669"/>
    <property type="project" value="TreeGrafter"/>
</dbReference>
<name>A0A975U318_9PROT</name>
<evidence type="ECO:0000256" key="9">
    <source>
        <dbReference type="RuleBase" id="RU363013"/>
    </source>
</evidence>